<protein>
    <submittedName>
        <fullName evidence="8">Cytochrome c oxidase subunit 7A2, mitochondrial</fullName>
    </submittedName>
</protein>
<keyword evidence="3" id="KW-0999">Mitochondrion inner membrane</keyword>
<dbReference type="InterPro" id="IPR036539">
    <property type="entry name" value="Cyt_c_oxidase_su7a_sf"/>
</dbReference>
<evidence type="ECO:0000256" key="1">
    <source>
        <dbReference type="ARBA" id="ARBA00004273"/>
    </source>
</evidence>
<gene>
    <name evidence="8" type="primary">LOC108671420</name>
</gene>
<keyword evidence="4" id="KW-0496">Mitochondrion</keyword>
<dbReference type="RefSeq" id="XP_018014456.1">
    <property type="nucleotide sequence ID" value="XM_018158967.2"/>
</dbReference>
<dbReference type="Gene3D" id="4.10.91.10">
    <property type="entry name" value="Cytochrome c oxidase, subunit VIIa"/>
    <property type="match status" value="1"/>
</dbReference>
<dbReference type="GO" id="GO:0006123">
    <property type="term" value="P:mitochondrial electron transport, cytochrome c to oxygen"/>
    <property type="evidence" value="ECO:0007669"/>
    <property type="project" value="InterPro"/>
</dbReference>
<evidence type="ECO:0000256" key="4">
    <source>
        <dbReference type="ARBA" id="ARBA00023128"/>
    </source>
</evidence>
<dbReference type="AlphaFoldDB" id="A0A8B7NMM6"/>
<evidence type="ECO:0000313" key="8">
    <source>
        <dbReference type="RefSeq" id="XP_018014456.1"/>
    </source>
</evidence>
<dbReference type="GO" id="GO:0045277">
    <property type="term" value="C:respiratory chain complex IV"/>
    <property type="evidence" value="ECO:0007669"/>
    <property type="project" value="InterPro"/>
</dbReference>
<evidence type="ECO:0000256" key="5">
    <source>
        <dbReference type="ARBA" id="ARBA00023136"/>
    </source>
</evidence>
<keyword evidence="6" id="KW-1133">Transmembrane helix</keyword>
<keyword evidence="6" id="KW-0812">Transmembrane</keyword>
<dbReference type="OrthoDB" id="5966508at2759"/>
<name>A0A8B7NMM6_HYAAZ</name>
<comment type="subcellular location">
    <subcellularLocation>
        <location evidence="1">Mitochondrion inner membrane</location>
    </subcellularLocation>
</comment>
<dbReference type="GeneID" id="108671420"/>
<evidence type="ECO:0000256" key="2">
    <source>
        <dbReference type="ARBA" id="ARBA00009331"/>
    </source>
</evidence>
<dbReference type="KEGG" id="hazt:108671420"/>
<accession>A0A8B7NMM6</accession>
<proteinExistence type="inferred from homology"/>
<keyword evidence="7" id="KW-1185">Reference proteome</keyword>
<evidence type="ECO:0000256" key="6">
    <source>
        <dbReference type="SAM" id="Phobius"/>
    </source>
</evidence>
<organism evidence="7 8">
    <name type="scientific">Hyalella azteca</name>
    <name type="common">Amphipod</name>
    <dbReference type="NCBI Taxonomy" id="294128"/>
    <lineage>
        <taxon>Eukaryota</taxon>
        <taxon>Metazoa</taxon>
        <taxon>Ecdysozoa</taxon>
        <taxon>Arthropoda</taxon>
        <taxon>Crustacea</taxon>
        <taxon>Multicrustacea</taxon>
        <taxon>Malacostraca</taxon>
        <taxon>Eumalacostraca</taxon>
        <taxon>Peracarida</taxon>
        <taxon>Amphipoda</taxon>
        <taxon>Senticaudata</taxon>
        <taxon>Talitrida</taxon>
        <taxon>Talitroidea</taxon>
        <taxon>Hyalellidae</taxon>
        <taxon>Hyalella</taxon>
    </lineage>
</organism>
<keyword evidence="5 6" id="KW-0472">Membrane</keyword>
<dbReference type="SUPFAM" id="SSF81419">
    <property type="entry name" value="Mitochondrial cytochrome c oxidase subunit VIIa"/>
    <property type="match status" value="1"/>
</dbReference>
<dbReference type="CTD" id="50002"/>
<comment type="similarity">
    <text evidence="2">Belongs to the cytochrome c oxidase VIIa family.</text>
</comment>
<reference evidence="8" key="1">
    <citation type="submission" date="2025-08" db="UniProtKB">
        <authorList>
            <consortium name="RefSeq"/>
        </authorList>
    </citation>
    <scope>IDENTIFICATION</scope>
    <source>
        <tissue evidence="8">Whole organism</tissue>
    </source>
</reference>
<dbReference type="Proteomes" id="UP000694843">
    <property type="component" value="Unplaced"/>
</dbReference>
<dbReference type="GO" id="GO:0005743">
    <property type="term" value="C:mitochondrial inner membrane"/>
    <property type="evidence" value="ECO:0007669"/>
    <property type="project" value="UniProtKB-SubCell"/>
</dbReference>
<sequence>MNRLALCKTLTRQLSTNTRAQAQKKLELHPVYLKVRQNYAKYQVNDGVPVHLKGGYKDYFLYGLTITMNIVGLAMVGEFFYRQAYK</sequence>
<evidence type="ECO:0000256" key="3">
    <source>
        <dbReference type="ARBA" id="ARBA00022792"/>
    </source>
</evidence>
<evidence type="ECO:0000313" key="7">
    <source>
        <dbReference type="Proteomes" id="UP000694843"/>
    </source>
</evidence>
<feature type="transmembrane region" description="Helical" evidence="6">
    <location>
        <begin position="59"/>
        <end position="81"/>
    </location>
</feature>